<comment type="caution">
    <text evidence="1">The sequence shown here is derived from an EMBL/GenBank/DDBJ whole genome shotgun (WGS) entry which is preliminary data.</text>
</comment>
<accession>A0A3L8D2H6</accession>
<name>A0A3L8D2H6_9PSED</name>
<dbReference type="AlphaFoldDB" id="A0A3L8D2H6"/>
<organism evidence="1 2">
    <name type="scientific">Pseudomonas prosekii</name>
    <dbReference type="NCBI Taxonomy" id="1148509"/>
    <lineage>
        <taxon>Bacteria</taxon>
        <taxon>Pseudomonadati</taxon>
        <taxon>Pseudomonadota</taxon>
        <taxon>Gammaproteobacteria</taxon>
        <taxon>Pseudomonadales</taxon>
        <taxon>Pseudomonadaceae</taxon>
        <taxon>Pseudomonas</taxon>
    </lineage>
</organism>
<evidence type="ECO:0000313" key="1">
    <source>
        <dbReference type="EMBL" id="RLU14384.1"/>
    </source>
</evidence>
<evidence type="ECO:0000313" key="2">
    <source>
        <dbReference type="Proteomes" id="UP000282672"/>
    </source>
</evidence>
<gene>
    <name evidence="1" type="ORF">CS076_00670</name>
</gene>
<dbReference type="EMBL" id="PEGA01000001">
    <property type="protein sequence ID" value="RLU14384.1"/>
    <property type="molecule type" value="Genomic_DNA"/>
</dbReference>
<dbReference type="Proteomes" id="UP000282672">
    <property type="component" value="Unassembled WGS sequence"/>
</dbReference>
<reference evidence="1 2" key="1">
    <citation type="journal article" date="2018" name="Front. Microbiol.">
        <title>Discovery of Phloeophagus Beetles as a Source of Pseudomonas Strains That Produce Potentially New Bioactive Substances and Description of Pseudomonas bohemica sp. nov.</title>
        <authorList>
            <person name="Saati-Santamaria Z."/>
            <person name="Lopez-Mondejar R."/>
            <person name="Jimenez-Gomez A."/>
            <person name="Diez-Mendez A."/>
            <person name="Vetrovsky T."/>
            <person name="Igual J.M."/>
            <person name="Velazquez E."/>
            <person name="Kolarik M."/>
            <person name="Rivas R."/>
            <person name="Garcia-Fraile P."/>
        </authorList>
    </citation>
    <scope>NUCLEOTIDE SEQUENCE [LARGE SCALE GENOMIC DNA]</scope>
    <source>
        <strain evidence="1 2">A2-NA12</strain>
    </source>
</reference>
<protein>
    <submittedName>
        <fullName evidence="1">Uncharacterized protein</fullName>
    </submittedName>
</protein>
<sequence>MGKRDNFKFMNRRLAVVNRQSCRAVGRVAVFICIEYYIVQKRYPVDTHELWCQRYFKFQLINWPWKRLIEYYGVEAILLPSNNQSITARNHRCKVFPSRHSGDSAINQQLIRNQSFRIINSNTINSQRHSEYIVVTQDKILGFRHHLYP</sequence>
<proteinExistence type="predicted"/>